<dbReference type="AlphaFoldDB" id="A0A165VKK1"/>
<evidence type="ECO:0000256" key="1">
    <source>
        <dbReference type="SAM" id="MobiDB-lite"/>
    </source>
</evidence>
<name>A0A165VKK1_9AGAM</name>
<evidence type="ECO:0000313" key="2">
    <source>
        <dbReference type="EMBL" id="KZT29806.1"/>
    </source>
</evidence>
<feature type="compositionally biased region" description="Polar residues" evidence="1">
    <location>
        <begin position="157"/>
        <end position="167"/>
    </location>
</feature>
<accession>A0A165VKK1</accession>
<dbReference type="OrthoDB" id="3243259at2759"/>
<dbReference type="InParanoid" id="A0A165VKK1"/>
<protein>
    <submittedName>
        <fullName evidence="2">Uncharacterized protein</fullName>
    </submittedName>
</protein>
<keyword evidence="3" id="KW-1185">Reference proteome</keyword>
<sequence length="309" mass="33913">MAKKSRSPPHTDAPPFLRFPIPDTHDGTVHGNQYLSHHRVRAQTLASAASSQRPPKHFGHLPNSPYQMNFDSSRFSPPARDLLPEDPFARLSHGPDLVSFATPTQSFASLISPSMSTITLQATSRSYTPTPDLSRCSSVEDSPVPITPPAVSHHSRSSFYTAESEANSGAREPALRRVRTRPELKSSPSTISLASMVKVGKGGLFRRKAKIRRPQSPPEPCPSLRSCGSDDTTDTKSVLSQTSSYTAPRLPWLQRVLSRPSTPDKLPPLPLLPVRVQVDAAPEVQLRPISRFDVDFDLEMDSGPLRMLS</sequence>
<dbReference type="Proteomes" id="UP000076761">
    <property type="component" value="Unassembled WGS sequence"/>
</dbReference>
<feature type="region of interest" description="Disordered" evidence="1">
    <location>
        <begin position="1"/>
        <end position="24"/>
    </location>
</feature>
<proteinExistence type="predicted"/>
<feature type="compositionally biased region" description="Basic residues" evidence="1">
    <location>
        <begin position="204"/>
        <end position="213"/>
    </location>
</feature>
<dbReference type="EMBL" id="KV425553">
    <property type="protein sequence ID" value="KZT29806.1"/>
    <property type="molecule type" value="Genomic_DNA"/>
</dbReference>
<organism evidence="2 3">
    <name type="scientific">Neolentinus lepideus HHB14362 ss-1</name>
    <dbReference type="NCBI Taxonomy" id="1314782"/>
    <lineage>
        <taxon>Eukaryota</taxon>
        <taxon>Fungi</taxon>
        <taxon>Dikarya</taxon>
        <taxon>Basidiomycota</taxon>
        <taxon>Agaricomycotina</taxon>
        <taxon>Agaricomycetes</taxon>
        <taxon>Gloeophyllales</taxon>
        <taxon>Gloeophyllaceae</taxon>
        <taxon>Neolentinus</taxon>
    </lineage>
</organism>
<feature type="region of interest" description="Disordered" evidence="1">
    <location>
        <begin position="204"/>
        <end position="242"/>
    </location>
</feature>
<feature type="compositionally biased region" description="Polar residues" evidence="1">
    <location>
        <begin position="129"/>
        <end position="140"/>
    </location>
</feature>
<evidence type="ECO:0000313" key="3">
    <source>
        <dbReference type="Proteomes" id="UP000076761"/>
    </source>
</evidence>
<reference evidence="2 3" key="1">
    <citation type="journal article" date="2016" name="Mol. Biol. Evol.">
        <title>Comparative Genomics of Early-Diverging Mushroom-Forming Fungi Provides Insights into the Origins of Lignocellulose Decay Capabilities.</title>
        <authorList>
            <person name="Nagy L.G."/>
            <person name="Riley R."/>
            <person name="Tritt A."/>
            <person name="Adam C."/>
            <person name="Daum C."/>
            <person name="Floudas D."/>
            <person name="Sun H."/>
            <person name="Yadav J.S."/>
            <person name="Pangilinan J."/>
            <person name="Larsson K.H."/>
            <person name="Matsuura K."/>
            <person name="Barry K."/>
            <person name="Labutti K."/>
            <person name="Kuo R."/>
            <person name="Ohm R.A."/>
            <person name="Bhattacharya S.S."/>
            <person name="Shirouzu T."/>
            <person name="Yoshinaga Y."/>
            <person name="Martin F.M."/>
            <person name="Grigoriev I.V."/>
            <person name="Hibbett D.S."/>
        </authorList>
    </citation>
    <scope>NUCLEOTIDE SEQUENCE [LARGE SCALE GENOMIC DNA]</scope>
    <source>
        <strain evidence="2 3">HHB14362 ss-1</strain>
    </source>
</reference>
<feature type="region of interest" description="Disordered" evidence="1">
    <location>
        <begin position="129"/>
        <end position="192"/>
    </location>
</feature>
<gene>
    <name evidence="2" type="ORF">NEOLEDRAFT_1127667</name>
</gene>